<keyword evidence="6" id="KW-1185">Reference proteome</keyword>
<proteinExistence type="predicted"/>
<dbReference type="RefSeq" id="WP_083215887.1">
    <property type="nucleotide sequence ID" value="NZ_CP023449.1"/>
</dbReference>
<dbReference type="Gene3D" id="1.10.10.10">
    <property type="entry name" value="Winged helix-like DNA-binding domain superfamily/Winged helix DNA-binding domain"/>
    <property type="match status" value="1"/>
</dbReference>
<accession>A0A2A4FVB6</accession>
<dbReference type="Proteomes" id="UP000218934">
    <property type="component" value="Unassembled WGS sequence"/>
</dbReference>
<comment type="caution">
    <text evidence="5">The sequence shown here is derived from an EMBL/GenBank/DDBJ whole genome shotgun (WGS) entry which is preliminary data.</text>
</comment>
<feature type="domain" description="HTH marR-type" evidence="4">
    <location>
        <begin position="33"/>
        <end position="165"/>
    </location>
</feature>
<dbReference type="OrthoDB" id="582199at2"/>
<dbReference type="SUPFAM" id="SSF46785">
    <property type="entry name" value="Winged helix' DNA-binding domain"/>
    <property type="match status" value="1"/>
</dbReference>
<dbReference type="AlphaFoldDB" id="A0A2A4FVB6"/>
<keyword evidence="3" id="KW-0804">Transcription</keyword>
<dbReference type="PANTHER" id="PTHR42756:SF1">
    <property type="entry name" value="TRANSCRIPTIONAL REPRESSOR OF EMRAB OPERON"/>
    <property type="match status" value="1"/>
</dbReference>
<dbReference type="SMART" id="SM00347">
    <property type="entry name" value="HTH_MARR"/>
    <property type="match status" value="1"/>
</dbReference>
<dbReference type="InterPro" id="IPR011991">
    <property type="entry name" value="ArsR-like_HTH"/>
</dbReference>
<dbReference type="GO" id="GO:0003700">
    <property type="term" value="F:DNA-binding transcription factor activity"/>
    <property type="evidence" value="ECO:0007669"/>
    <property type="project" value="InterPro"/>
</dbReference>
<dbReference type="PROSITE" id="PS50995">
    <property type="entry name" value="HTH_MARR_2"/>
    <property type="match status" value="1"/>
</dbReference>
<dbReference type="Pfam" id="PF01047">
    <property type="entry name" value="MarR"/>
    <property type="match status" value="1"/>
</dbReference>
<dbReference type="CDD" id="cd00090">
    <property type="entry name" value="HTH_ARSR"/>
    <property type="match status" value="1"/>
</dbReference>
<keyword evidence="2" id="KW-0238">DNA-binding</keyword>
<name>A0A2A4FVB6_9SPHN</name>
<evidence type="ECO:0000313" key="5">
    <source>
        <dbReference type="EMBL" id="PCE41626.1"/>
    </source>
</evidence>
<dbReference type="InterPro" id="IPR036388">
    <property type="entry name" value="WH-like_DNA-bd_sf"/>
</dbReference>
<sequence length="181" mass="20016">MTKTSWDAGEKAAGERDDAPTCASLDPACYDPSILFVAEIGAVHRQWQAAMDYQLRDQGLTHVRWITLWRIAESQAALNQTDLARQVGIESSTLVRQLDALEERGLIERVVDKDRRARRIRLTPAAQPVIELVKVTASRLCREVMAGVDPAQMAQSTELLHAMRARLRDRVAAPADGSGGE</sequence>
<organism evidence="5 6">
    <name type="scientific">Rhizorhabdus dicambivorans</name>
    <dbReference type="NCBI Taxonomy" id="1850238"/>
    <lineage>
        <taxon>Bacteria</taxon>
        <taxon>Pseudomonadati</taxon>
        <taxon>Pseudomonadota</taxon>
        <taxon>Alphaproteobacteria</taxon>
        <taxon>Sphingomonadales</taxon>
        <taxon>Sphingomonadaceae</taxon>
        <taxon>Rhizorhabdus</taxon>
    </lineage>
</organism>
<keyword evidence="1" id="KW-0805">Transcription regulation</keyword>
<dbReference type="PANTHER" id="PTHR42756">
    <property type="entry name" value="TRANSCRIPTIONAL REGULATOR, MARR"/>
    <property type="match status" value="1"/>
</dbReference>
<dbReference type="InterPro" id="IPR000835">
    <property type="entry name" value="HTH_MarR-typ"/>
</dbReference>
<dbReference type="EMBL" id="NWUF01000013">
    <property type="protein sequence ID" value="PCE41626.1"/>
    <property type="molecule type" value="Genomic_DNA"/>
</dbReference>
<dbReference type="InterPro" id="IPR036390">
    <property type="entry name" value="WH_DNA-bd_sf"/>
</dbReference>
<evidence type="ECO:0000256" key="2">
    <source>
        <dbReference type="ARBA" id="ARBA00023125"/>
    </source>
</evidence>
<evidence type="ECO:0000256" key="3">
    <source>
        <dbReference type="ARBA" id="ARBA00023163"/>
    </source>
</evidence>
<evidence type="ECO:0000313" key="6">
    <source>
        <dbReference type="Proteomes" id="UP000218934"/>
    </source>
</evidence>
<evidence type="ECO:0000256" key="1">
    <source>
        <dbReference type="ARBA" id="ARBA00023015"/>
    </source>
</evidence>
<dbReference type="GO" id="GO:0003677">
    <property type="term" value="F:DNA binding"/>
    <property type="evidence" value="ECO:0007669"/>
    <property type="project" value="UniProtKB-KW"/>
</dbReference>
<gene>
    <name evidence="5" type="ORF">COO09_13995</name>
</gene>
<dbReference type="PRINTS" id="PR00598">
    <property type="entry name" value="HTHMARR"/>
</dbReference>
<dbReference type="KEGG" id="rdi:CMV14_09070"/>
<evidence type="ECO:0000259" key="4">
    <source>
        <dbReference type="PROSITE" id="PS50995"/>
    </source>
</evidence>
<protein>
    <recommendedName>
        <fullName evidence="4">HTH marR-type domain-containing protein</fullName>
    </recommendedName>
</protein>
<reference evidence="5 6" key="1">
    <citation type="submission" date="2017-09" db="EMBL/GenBank/DDBJ databases">
        <title>The Catabolism of 3,6-Dichlorosalicylic acid is Initiated by the Cytochrome P450 Monooxygenase DsmABC in Rhizorhabdus dicambivorans Ndbn-20.</title>
        <authorList>
            <person name="Na L."/>
        </authorList>
    </citation>
    <scope>NUCLEOTIDE SEQUENCE [LARGE SCALE GENOMIC DNA]</scope>
    <source>
        <strain evidence="5 6">Ndbn-20m</strain>
    </source>
</reference>